<dbReference type="GeneID" id="117359605"/>
<keyword evidence="12" id="KW-1185">Reference proteome</keyword>
<dbReference type="GO" id="GO:0031929">
    <property type="term" value="P:TOR signaling"/>
    <property type="evidence" value="ECO:0007669"/>
    <property type="project" value="TreeGrafter"/>
</dbReference>
<evidence type="ECO:0000313" key="13">
    <source>
        <dbReference type="RefSeq" id="XP_033798622.1"/>
    </source>
</evidence>
<reference evidence="13" key="1">
    <citation type="submission" date="2025-08" db="UniProtKB">
        <authorList>
            <consortium name="RefSeq"/>
        </authorList>
    </citation>
    <scope>IDENTIFICATION</scope>
</reference>
<proteinExistence type="predicted"/>
<evidence type="ECO:0000256" key="5">
    <source>
        <dbReference type="ARBA" id="ARBA00023136"/>
    </source>
</evidence>
<dbReference type="Pfam" id="PF07534">
    <property type="entry name" value="TLD"/>
    <property type="match status" value="1"/>
</dbReference>
<evidence type="ECO:0000256" key="8">
    <source>
        <dbReference type="ARBA" id="ARBA00041780"/>
    </source>
</evidence>
<organism evidence="12 13">
    <name type="scientific">Geotrypetes seraphini</name>
    <name type="common">Gaboon caecilian</name>
    <name type="synonym">Caecilia seraphini</name>
    <dbReference type="NCBI Taxonomy" id="260995"/>
    <lineage>
        <taxon>Eukaryota</taxon>
        <taxon>Metazoa</taxon>
        <taxon>Chordata</taxon>
        <taxon>Craniata</taxon>
        <taxon>Vertebrata</taxon>
        <taxon>Euteleostomi</taxon>
        <taxon>Amphibia</taxon>
        <taxon>Gymnophiona</taxon>
        <taxon>Geotrypetes</taxon>
    </lineage>
</organism>
<gene>
    <name evidence="13" type="primary">MEAK7</name>
</gene>
<keyword evidence="4" id="KW-0963">Cytoplasm</keyword>
<sequence>MGNVESSSYQKSLLRFLPEEQKEINETFYNMSGEKNEKASRETVNLQQLKDFVFKGFPESMTIRLYNGMKSICVSENASGLSKRISKEQFTVFLSDVLRGTAEEKSYIVSRMILGDDSESLKGKQVQEFTEELIMAVVYLLKHKKLLKGWSLENTRDYVAGGKVLAAQLLSELRPPGRQELTGLQPIPSTWDRSAIENWIFKTPQISTFLSIIVTQSLSVLQSQTENQADVENLVPKCKGTKWTTVASLLDFPSVMYINSHLPTELQDQWRLIFSSQVHGESFSRLCGQIVNQGPCLLVLKDSEGFIFGGFASQTWDVKPQFQGNNRCFLFSIFPHLEVYTYTGYNDHYMYLNHGQQTMPNGLGMGGQHNYFGLWIDSNYGKGHSKAKPRCTTYNSPQLSAQDDFLLDALEVWAVGELPESLTFKDKKSILDVDPEAQALLDMTGKSRQSEGLRDLKEDDEN</sequence>
<evidence type="ECO:0000256" key="2">
    <source>
        <dbReference type="ARBA" id="ARBA00004371"/>
    </source>
</evidence>
<dbReference type="InterPro" id="IPR006571">
    <property type="entry name" value="TLDc_dom"/>
</dbReference>
<protein>
    <recommendedName>
        <fullName evidence="7">MTOR-associated protein MEAK7</fullName>
    </recommendedName>
    <alternativeName>
        <fullName evidence="9">TBC/LysM-associated domain-containing protein 1</fullName>
    </alternativeName>
    <alternativeName>
        <fullName evidence="8">TLD domain-containing protein 1</fullName>
    </alternativeName>
</protein>
<dbReference type="InParanoid" id="A0A6P8QIM0"/>
<dbReference type="RefSeq" id="XP_033798622.1">
    <property type="nucleotide sequence ID" value="XM_033942731.1"/>
</dbReference>
<dbReference type="PANTHER" id="PTHR23354">
    <property type="entry name" value="NUCLEOLAR PROTEIN 7/ESTROGEN RECEPTOR COACTIVATOR-RELATED"/>
    <property type="match status" value="1"/>
</dbReference>
<evidence type="ECO:0000256" key="7">
    <source>
        <dbReference type="ARBA" id="ARBA00039594"/>
    </source>
</evidence>
<evidence type="ECO:0000256" key="1">
    <source>
        <dbReference type="ARBA" id="ARBA00004370"/>
    </source>
</evidence>
<comment type="subcellular location">
    <subcellularLocation>
        <location evidence="3">Cytoplasm</location>
    </subcellularLocation>
    <subcellularLocation>
        <location evidence="2">Lysosome</location>
    </subcellularLocation>
    <subcellularLocation>
        <location evidence="1">Membrane</location>
    </subcellularLocation>
</comment>
<evidence type="ECO:0000259" key="11">
    <source>
        <dbReference type="PROSITE" id="PS51886"/>
    </source>
</evidence>
<dbReference type="GO" id="GO:0016020">
    <property type="term" value="C:membrane"/>
    <property type="evidence" value="ECO:0007669"/>
    <property type="project" value="UniProtKB-SubCell"/>
</dbReference>
<dbReference type="Proteomes" id="UP000515159">
    <property type="component" value="Chromosome 4"/>
</dbReference>
<evidence type="ECO:0000256" key="3">
    <source>
        <dbReference type="ARBA" id="ARBA00004496"/>
    </source>
</evidence>
<evidence type="ECO:0000256" key="6">
    <source>
        <dbReference type="ARBA" id="ARBA00023228"/>
    </source>
</evidence>
<dbReference type="GO" id="GO:0006979">
    <property type="term" value="P:response to oxidative stress"/>
    <property type="evidence" value="ECO:0007669"/>
    <property type="project" value="TreeGrafter"/>
</dbReference>
<dbReference type="CTD" id="57707"/>
<dbReference type="SMART" id="SM00584">
    <property type="entry name" value="TLDc"/>
    <property type="match status" value="1"/>
</dbReference>
<dbReference type="OrthoDB" id="289228at2759"/>
<dbReference type="PANTHER" id="PTHR23354:SF131">
    <property type="entry name" value="MTOR-ASSOCIATED PROTEIN MEAK7"/>
    <property type="match status" value="1"/>
</dbReference>
<evidence type="ECO:0000256" key="9">
    <source>
        <dbReference type="ARBA" id="ARBA00042134"/>
    </source>
</evidence>
<dbReference type="KEGG" id="gsh:117359605"/>
<dbReference type="GO" id="GO:0005764">
    <property type="term" value="C:lysosome"/>
    <property type="evidence" value="ECO:0007669"/>
    <property type="project" value="UniProtKB-SubCell"/>
</dbReference>
<dbReference type="GO" id="GO:0005634">
    <property type="term" value="C:nucleus"/>
    <property type="evidence" value="ECO:0007669"/>
    <property type="project" value="TreeGrafter"/>
</dbReference>
<evidence type="ECO:0000256" key="10">
    <source>
        <dbReference type="SAM" id="MobiDB-lite"/>
    </source>
</evidence>
<accession>A0A6P8QIM0</accession>
<keyword evidence="5" id="KW-0472">Membrane</keyword>
<dbReference type="FunCoup" id="A0A6P8QIM0">
    <property type="interactions" value="1634"/>
</dbReference>
<evidence type="ECO:0000313" key="12">
    <source>
        <dbReference type="Proteomes" id="UP000515159"/>
    </source>
</evidence>
<evidence type="ECO:0000256" key="4">
    <source>
        <dbReference type="ARBA" id="ARBA00022490"/>
    </source>
</evidence>
<keyword evidence="6" id="KW-0458">Lysosome</keyword>
<name>A0A6P8QIM0_GEOSA</name>
<dbReference type="PROSITE" id="PS51886">
    <property type="entry name" value="TLDC"/>
    <property type="match status" value="1"/>
</dbReference>
<feature type="compositionally biased region" description="Basic and acidic residues" evidence="10">
    <location>
        <begin position="448"/>
        <end position="462"/>
    </location>
</feature>
<feature type="region of interest" description="Disordered" evidence="10">
    <location>
        <begin position="441"/>
        <end position="462"/>
    </location>
</feature>
<feature type="domain" description="TLDc" evidence="11">
    <location>
        <begin position="248"/>
        <end position="416"/>
    </location>
</feature>
<dbReference type="AlphaFoldDB" id="A0A6P8QIM0"/>